<dbReference type="Proteomes" id="UP000563898">
    <property type="component" value="Unassembled WGS sequence"/>
</dbReference>
<dbReference type="CDD" id="cd03443">
    <property type="entry name" value="PaaI_thioesterase"/>
    <property type="match status" value="1"/>
</dbReference>
<dbReference type="AlphaFoldDB" id="A0A846WMD3"/>
<dbReference type="InterPro" id="IPR029069">
    <property type="entry name" value="HotDog_dom_sf"/>
</dbReference>
<comment type="caution">
    <text evidence="2">The sequence shown here is derived from an EMBL/GenBank/DDBJ whole genome shotgun (WGS) entry which is preliminary data.</text>
</comment>
<dbReference type="EMBL" id="JAAXPC010000003">
    <property type="protein sequence ID" value="NKY01451.1"/>
    <property type="molecule type" value="Genomic_DNA"/>
</dbReference>
<sequence>MGDRDILVDGRTCSAGARWDATPRPVQYIPGPPELLFGVDEVVGTSAETLGRMTLNPLMYTADGVSPGALGVFADTAIGSAAVAYRPSGGWAATTELTMDFCAPIPAAGGFLHACGRTAHRYATGAVATGTITDDTGSTVAVVTERVQFSTAAPRPRELPAGRSATPAGEGLAQRLGLRDAGAGLELDVVDPVINPGGSLHGGVALYASDRAAGQAIAGRAPGLETAMMNAVYLRPGPAGQTVRFDVDIEYIGRSSALAVVRSTRTDGKVCTVVTITYRRRRDDSVRRG</sequence>
<dbReference type="CDD" id="cd03440">
    <property type="entry name" value="hot_dog"/>
    <property type="match status" value="1"/>
</dbReference>
<dbReference type="Gene3D" id="3.10.129.10">
    <property type="entry name" value="Hotdog Thioesterase"/>
    <property type="match status" value="2"/>
</dbReference>
<dbReference type="Pfam" id="PF03061">
    <property type="entry name" value="4HBT"/>
    <property type="match status" value="1"/>
</dbReference>
<evidence type="ECO:0000259" key="1">
    <source>
        <dbReference type="Pfam" id="PF03061"/>
    </source>
</evidence>
<protein>
    <recommendedName>
        <fullName evidence="1">Thioesterase domain-containing protein</fullName>
    </recommendedName>
</protein>
<gene>
    <name evidence="2" type="ORF">HGA05_07695</name>
</gene>
<dbReference type="InterPro" id="IPR006683">
    <property type="entry name" value="Thioestr_dom"/>
</dbReference>
<evidence type="ECO:0000313" key="3">
    <source>
        <dbReference type="Proteomes" id="UP000563898"/>
    </source>
</evidence>
<reference evidence="2 3" key="1">
    <citation type="submission" date="2020-04" db="EMBL/GenBank/DDBJ databases">
        <title>MicrobeNet Type strains.</title>
        <authorList>
            <person name="Nicholson A.C."/>
        </authorList>
    </citation>
    <scope>NUCLEOTIDE SEQUENCE [LARGE SCALE GENOMIC DNA]</scope>
    <source>
        <strain evidence="2 3">ATCC BAA-14</strain>
    </source>
</reference>
<name>A0A846WMD3_9ACTN</name>
<proteinExistence type="predicted"/>
<feature type="domain" description="Thioesterase" evidence="1">
    <location>
        <begin position="197"/>
        <end position="271"/>
    </location>
</feature>
<evidence type="ECO:0000313" key="2">
    <source>
        <dbReference type="EMBL" id="NKY01451.1"/>
    </source>
</evidence>
<dbReference type="SUPFAM" id="SSF54637">
    <property type="entry name" value="Thioesterase/thiol ester dehydrase-isomerase"/>
    <property type="match status" value="2"/>
</dbReference>
<accession>A0A846WMD3</accession>
<organism evidence="2 3">
    <name type="scientific">Gordonia polyisoprenivorans</name>
    <dbReference type="NCBI Taxonomy" id="84595"/>
    <lineage>
        <taxon>Bacteria</taxon>
        <taxon>Bacillati</taxon>
        <taxon>Actinomycetota</taxon>
        <taxon>Actinomycetes</taxon>
        <taxon>Mycobacteriales</taxon>
        <taxon>Gordoniaceae</taxon>
        <taxon>Gordonia</taxon>
    </lineage>
</organism>
<dbReference type="RefSeq" id="WP_020171861.1">
    <property type="nucleotide sequence ID" value="NZ_JAAXPC010000003.1"/>
</dbReference>